<dbReference type="InterPro" id="IPR012291">
    <property type="entry name" value="CBM2_carb-bd_dom_sf"/>
</dbReference>
<feature type="region of interest" description="Disordered" evidence="1">
    <location>
        <begin position="31"/>
        <end position="107"/>
    </location>
</feature>
<evidence type="ECO:0000313" key="2">
    <source>
        <dbReference type="EMBL" id="RKF22319.1"/>
    </source>
</evidence>
<feature type="compositionally biased region" description="Pro residues" evidence="1">
    <location>
        <begin position="36"/>
        <end position="45"/>
    </location>
</feature>
<dbReference type="EMBL" id="RAQQ01000051">
    <property type="protein sequence ID" value="RKF22319.1"/>
    <property type="molecule type" value="Genomic_DNA"/>
</dbReference>
<dbReference type="Proteomes" id="UP000285744">
    <property type="component" value="Unassembled WGS sequence"/>
</dbReference>
<feature type="compositionally biased region" description="Low complexity" evidence="1">
    <location>
        <begin position="68"/>
        <end position="94"/>
    </location>
</feature>
<organism evidence="2 3">
    <name type="scientific">Micromonospora globbae</name>
    <dbReference type="NCBI Taxonomy" id="1894969"/>
    <lineage>
        <taxon>Bacteria</taxon>
        <taxon>Bacillati</taxon>
        <taxon>Actinomycetota</taxon>
        <taxon>Actinomycetes</taxon>
        <taxon>Micromonosporales</taxon>
        <taxon>Micromonosporaceae</taxon>
        <taxon>Micromonospora</taxon>
    </lineage>
</organism>
<dbReference type="RefSeq" id="WP_120332196.1">
    <property type="nucleotide sequence ID" value="NZ_RAQQ01000051.1"/>
</dbReference>
<dbReference type="AlphaFoldDB" id="A0A420ENM3"/>
<protein>
    <recommendedName>
        <fullName evidence="4">Cellulose-binding protein</fullName>
    </recommendedName>
</protein>
<gene>
    <name evidence="2" type="ORF">D7I43_31440</name>
</gene>
<dbReference type="GO" id="GO:0030247">
    <property type="term" value="F:polysaccharide binding"/>
    <property type="evidence" value="ECO:0007669"/>
    <property type="project" value="InterPro"/>
</dbReference>
<dbReference type="SUPFAM" id="SSF49384">
    <property type="entry name" value="Carbohydrate-binding domain"/>
    <property type="match status" value="1"/>
</dbReference>
<comment type="caution">
    <text evidence="2">The sequence shown here is derived from an EMBL/GenBank/DDBJ whole genome shotgun (WGS) entry which is preliminary data.</text>
</comment>
<evidence type="ECO:0000256" key="1">
    <source>
        <dbReference type="SAM" id="MobiDB-lite"/>
    </source>
</evidence>
<feature type="compositionally biased region" description="Polar residues" evidence="1">
    <location>
        <begin position="51"/>
        <end position="65"/>
    </location>
</feature>
<evidence type="ECO:0000313" key="3">
    <source>
        <dbReference type="Proteomes" id="UP000285744"/>
    </source>
</evidence>
<dbReference type="GO" id="GO:0004553">
    <property type="term" value="F:hydrolase activity, hydrolyzing O-glycosyl compounds"/>
    <property type="evidence" value="ECO:0007669"/>
    <property type="project" value="InterPro"/>
</dbReference>
<dbReference type="OrthoDB" id="3405376at2"/>
<accession>A0A420ENM3</accession>
<evidence type="ECO:0008006" key="4">
    <source>
        <dbReference type="Google" id="ProtNLM"/>
    </source>
</evidence>
<reference evidence="2 3" key="1">
    <citation type="journal article" date="2018" name="Int. J. Syst. Evol. Microbiol.">
        <title>Micromonospora globbae sp. nov., an endophytic actinomycete isolated from roots of Globba winitii C. H. Wright.</title>
        <authorList>
            <person name="Kuncharoen N."/>
            <person name="Pittayakhajonwut P."/>
            <person name="Tanasupawat S."/>
        </authorList>
    </citation>
    <scope>NUCLEOTIDE SEQUENCE [LARGE SCALE GENOMIC DNA]</scope>
    <source>
        <strain evidence="2 3">WPS1-2</strain>
    </source>
</reference>
<sequence length="209" mass="22249">MPWIVVLLGVVTLAVLLLVASLSFRVREPEPVAVSAPPPMLPVPRPAEVTTVPSASHSPEPSRSGTVARPSRTSARPSPTPSRSPSSRPSSPARGPEQVTPLDGGALTATYRVRDADRDDVTAELVIRNGTGAAEEWTVGLTFDGRVRGVRVFGDGIWLDRRGDGRYVLGGHRPLGVGQSVTVGLRFNRDDRDDRLSGCTVNGNECVRA</sequence>
<dbReference type="InterPro" id="IPR008965">
    <property type="entry name" value="CBM2/CBM3_carb-bd_dom_sf"/>
</dbReference>
<name>A0A420ENM3_9ACTN</name>
<proteinExistence type="predicted"/>
<dbReference type="Gene3D" id="2.60.40.290">
    <property type="match status" value="1"/>
</dbReference>